<dbReference type="EMBL" id="PXYL01000004">
    <property type="protein sequence ID" value="PSJ61273.1"/>
    <property type="molecule type" value="Genomic_DNA"/>
</dbReference>
<evidence type="ECO:0000313" key="2">
    <source>
        <dbReference type="EMBL" id="PSJ61273.1"/>
    </source>
</evidence>
<organism evidence="2 3">
    <name type="scientific">Pseudaminobacter soli</name>
    <name type="common">ex Li et al. 2025</name>
    <dbReference type="NCBI Taxonomy" id="1295366"/>
    <lineage>
        <taxon>Bacteria</taxon>
        <taxon>Pseudomonadati</taxon>
        <taxon>Pseudomonadota</taxon>
        <taxon>Alphaproteobacteria</taxon>
        <taxon>Hyphomicrobiales</taxon>
        <taxon>Phyllobacteriaceae</taxon>
        <taxon>Pseudaminobacter</taxon>
    </lineage>
</organism>
<sequence length="263" mass="28383">MQTLTRSSSQTRRNRGFAAFLWLATAGVALPGAYLVATLPAAALSEIKQEDLPAPTTPAPDKAAPAEGTAPQAQDSQKAPSEAPDPDEGVPEQATPGSVHVTEDPNAPLPEIIYDVSKLPEPVQRVRQQLLDVAAAGDIEKLRALIGTGDDATQLSVAGLDEDPIAFLKEQSGDKNGEEVLAIMENLLNAGYVHLDPGTPEEIYAWPYFFAMPLDRLSARQRVELFKIVTAGDYEDMKSYGVYNFYRLGITPQGKWAFFVAGE</sequence>
<dbReference type="RefSeq" id="WP_106723700.1">
    <property type="nucleotide sequence ID" value="NZ_PXYL01000004.1"/>
</dbReference>
<dbReference type="AlphaFoldDB" id="A0A2P7SFL8"/>
<evidence type="ECO:0008006" key="4">
    <source>
        <dbReference type="Google" id="ProtNLM"/>
    </source>
</evidence>
<feature type="region of interest" description="Disordered" evidence="1">
    <location>
        <begin position="52"/>
        <end position="106"/>
    </location>
</feature>
<evidence type="ECO:0000313" key="3">
    <source>
        <dbReference type="Proteomes" id="UP000240653"/>
    </source>
</evidence>
<proteinExistence type="predicted"/>
<dbReference type="Proteomes" id="UP000240653">
    <property type="component" value="Unassembled WGS sequence"/>
</dbReference>
<name>A0A2P7SFL8_9HYPH</name>
<protein>
    <recommendedName>
        <fullName evidence="4">Fibronectin attachment protein</fullName>
    </recommendedName>
</protein>
<reference evidence="2 3" key="1">
    <citation type="submission" date="2018-03" db="EMBL/GenBank/DDBJ databases">
        <title>The draft genome of Mesorhizobium soli JCM 19897.</title>
        <authorList>
            <person name="Li L."/>
            <person name="Liu L."/>
            <person name="Liang L."/>
            <person name="Wang T."/>
            <person name="Zhang X."/>
        </authorList>
    </citation>
    <scope>NUCLEOTIDE SEQUENCE [LARGE SCALE GENOMIC DNA]</scope>
    <source>
        <strain evidence="2 3">JCM 19897</strain>
    </source>
</reference>
<gene>
    <name evidence="2" type="ORF">C7I85_09335</name>
</gene>
<accession>A0A2P7SFL8</accession>
<dbReference type="OrthoDB" id="9809589at2"/>
<evidence type="ECO:0000256" key="1">
    <source>
        <dbReference type="SAM" id="MobiDB-lite"/>
    </source>
</evidence>
<keyword evidence="3" id="KW-1185">Reference proteome</keyword>
<comment type="caution">
    <text evidence="2">The sequence shown here is derived from an EMBL/GenBank/DDBJ whole genome shotgun (WGS) entry which is preliminary data.</text>
</comment>